<proteinExistence type="predicted"/>
<sequence length="236" mass="25146">MKYLSLARFVLLTFCLISSLIILGLSGNLLSGGGDVFDFEGLALATSLIGLGASLTFLLVGTLRKGAWVNMIAVEVPILTLLWILSLATAGSTASFFMFFFGTTCDFIGNNTEQVCREVLAIEGLSFVTAFLLLGYTAFVLTLTIRAQSRGNNLWKLSVTEADFWGLSPATADVVLQPQPAIMSAVAPTPTPVFSVGQEPYSYSPVANNYTTTYPGSPQVTGGAQMQPNRPNVPIV</sequence>
<accession>A0ACD3AVD1</accession>
<reference evidence="1 2" key="1">
    <citation type="journal article" date="2019" name="Nat. Ecol. Evol.">
        <title>Megaphylogeny resolves global patterns of mushroom evolution.</title>
        <authorList>
            <person name="Varga T."/>
            <person name="Krizsan K."/>
            <person name="Foldi C."/>
            <person name="Dima B."/>
            <person name="Sanchez-Garcia M."/>
            <person name="Sanchez-Ramirez S."/>
            <person name="Szollosi G.J."/>
            <person name="Szarkandi J.G."/>
            <person name="Papp V."/>
            <person name="Albert L."/>
            <person name="Andreopoulos W."/>
            <person name="Angelini C."/>
            <person name="Antonin V."/>
            <person name="Barry K.W."/>
            <person name="Bougher N.L."/>
            <person name="Buchanan P."/>
            <person name="Buyck B."/>
            <person name="Bense V."/>
            <person name="Catcheside P."/>
            <person name="Chovatia M."/>
            <person name="Cooper J."/>
            <person name="Damon W."/>
            <person name="Desjardin D."/>
            <person name="Finy P."/>
            <person name="Geml J."/>
            <person name="Haridas S."/>
            <person name="Hughes K."/>
            <person name="Justo A."/>
            <person name="Karasinski D."/>
            <person name="Kautmanova I."/>
            <person name="Kiss B."/>
            <person name="Kocsube S."/>
            <person name="Kotiranta H."/>
            <person name="LaButti K.M."/>
            <person name="Lechner B.E."/>
            <person name="Liimatainen K."/>
            <person name="Lipzen A."/>
            <person name="Lukacs Z."/>
            <person name="Mihaltcheva S."/>
            <person name="Morgado L.N."/>
            <person name="Niskanen T."/>
            <person name="Noordeloos M.E."/>
            <person name="Ohm R.A."/>
            <person name="Ortiz-Santana B."/>
            <person name="Ovrebo C."/>
            <person name="Racz N."/>
            <person name="Riley R."/>
            <person name="Savchenko A."/>
            <person name="Shiryaev A."/>
            <person name="Soop K."/>
            <person name="Spirin V."/>
            <person name="Szebenyi C."/>
            <person name="Tomsovsky M."/>
            <person name="Tulloss R.E."/>
            <person name="Uehling J."/>
            <person name="Grigoriev I.V."/>
            <person name="Vagvolgyi C."/>
            <person name="Papp T."/>
            <person name="Martin F.M."/>
            <person name="Miettinen O."/>
            <person name="Hibbett D.S."/>
            <person name="Nagy L.G."/>
        </authorList>
    </citation>
    <scope>NUCLEOTIDE SEQUENCE [LARGE SCALE GENOMIC DNA]</scope>
    <source>
        <strain evidence="1 2">NL-1719</strain>
    </source>
</reference>
<dbReference type="Proteomes" id="UP000308600">
    <property type="component" value="Unassembled WGS sequence"/>
</dbReference>
<protein>
    <submittedName>
        <fullName evidence="1">Uncharacterized protein</fullName>
    </submittedName>
</protein>
<evidence type="ECO:0000313" key="1">
    <source>
        <dbReference type="EMBL" id="TFK69703.1"/>
    </source>
</evidence>
<dbReference type="EMBL" id="ML208326">
    <property type="protein sequence ID" value="TFK69703.1"/>
    <property type="molecule type" value="Genomic_DNA"/>
</dbReference>
<evidence type="ECO:0000313" key="2">
    <source>
        <dbReference type="Proteomes" id="UP000308600"/>
    </source>
</evidence>
<organism evidence="1 2">
    <name type="scientific">Pluteus cervinus</name>
    <dbReference type="NCBI Taxonomy" id="181527"/>
    <lineage>
        <taxon>Eukaryota</taxon>
        <taxon>Fungi</taxon>
        <taxon>Dikarya</taxon>
        <taxon>Basidiomycota</taxon>
        <taxon>Agaricomycotina</taxon>
        <taxon>Agaricomycetes</taxon>
        <taxon>Agaricomycetidae</taxon>
        <taxon>Agaricales</taxon>
        <taxon>Pluteineae</taxon>
        <taxon>Pluteaceae</taxon>
        <taxon>Pluteus</taxon>
    </lineage>
</organism>
<keyword evidence="2" id="KW-1185">Reference proteome</keyword>
<gene>
    <name evidence="1" type="ORF">BDN72DRAFT_840068</name>
</gene>
<name>A0ACD3AVD1_9AGAR</name>